<accession>A0ABZ0HVX7</accession>
<name>A0ABZ0HVX7_9HYPH</name>
<gene>
    <name evidence="1" type="ORF">RZS28_07205</name>
</gene>
<keyword evidence="2" id="KW-1185">Reference proteome</keyword>
<reference evidence="1 2" key="1">
    <citation type="submission" date="2023-10" db="EMBL/GenBank/DDBJ databases">
        <title>Novel methanotroph of the genus Methylocapsa from a subarctic wetland.</title>
        <authorList>
            <person name="Belova S.E."/>
            <person name="Oshkin I.Y."/>
            <person name="Miroshnikov K."/>
            <person name="Dedysh S.N."/>
        </authorList>
    </citation>
    <scope>NUCLEOTIDE SEQUENCE [LARGE SCALE GENOMIC DNA]</scope>
    <source>
        <strain evidence="1 2">RX1</strain>
    </source>
</reference>
<evidence type="ECO:0000313" key="1">
    <source>
        <dbReference type="EMBL" id="WOJ91061.1"/>
    </source>
</evidence>
<evidence type="ECO:0000313" key="2">
    <source>
        <dbReference type="Proteomes" id="UP001626536"/>
    </source>
</evidence>
<dbReference type="Proteomes" id="UP001626536">
    <property type="component" value="Chromosome"/>
</dbReference>
<organism evidence="1 2">
    <name type="scientific">Methylocapsa polymorpha</name>
    <dbReference type="NCBI Taxonomy" id="3080828"/>
    <lineage>
        <taxon>Bacteria</taxon>
        <taxon>Pseudomonadati</taxon>
        <taxon>Pseudomonadota</taxon>
        <taxon>Alphaproteobacteria</taxon>
        <taxon>Hyphomicrobiales</taxon>
        <taxon>Beijerinckiaceae</taxon>
        <taxon>Methylocapsa</taxon>
    </lineage>
</organism>
<protein>
    <submittedName>
        <fullName evidence="1">Uncharacterized protein</fullName>
    </submittedName>
</protein>
<proteinExistence type="predicted"/>
<sequence length="94" mass="10489">MRQQFVIVQALGGKPLKRVVMTNADKGVLVADPGLLDEIGSGIHRPVTAPRESVFNFDEDVFDELLVQWHESKQTSAATWAKLDHFQPMLDSVD</sequence>
<dbReference type="RefSeq" id="WP_407340650.1">
    <property type="nucleotide sequence ID" value="NZ_CP136862.1"/>
</dbReference>
<dbReference type="EMBL" id="CP136862">
    <property type="protein sequence ID" value="WOJ91061.1"/>
    <property type="molecule type" value="Genomic_DNA"/>
</dbReference>